<feature type="domain" description="DNA topoisomerase IB N-terminal" evidence="2">
    <location>
        <begin position="41"/>
        <end position="88"/>
    </location>
</feature>
<dbReference type="Pfam" id="PF21338">
    <property type="entry name" value="Top1B_N_bact"/>
    <property type="match status" value="1"/>
</dbReference>
<dbReference type="Gene3D" id="3.90.15.10">
    <property type="entry name" value="Topoisomerase I, Chain A, domain 3"/>
    <property type="match status" value="1"/>
</dbReference>
<dbReference type="GO" id="GO:0003917">
    <property type="term" value="F:DNA topoisomerase type I (single strand cut, ATP-independent) activity"/>
    <property type="evidence" value="ECO:0007669"/>
    <property type="project" value="InterPro"/>
</dbReference>
<dbReference type="RefSeq" id="WP_015442791.1">
    <property type="nucleotide sequence ID" value="NC_020520.1"/>
</dbReference>
<dbReference type="PROSITE" id="PS52038">
    <property type="entry name" value="TOPO_IB_2"/>
    <property type="match status" value="1"/>
</dbReference>
<evidence type="ECO:0000313" key="3">
    <source>
        <dbReference type="EMBL" id="BAN03544.1"/>
    </source>
</evidence>
<dbReference type="Gene3D" id="1.10.132.120">
    <property type="match status" value="1"/>
</dbReference>
<dbReference type="OrthoDB" id="9778962at2"/>
<sequence>MVVRVPEELIERDPAVLAPAAGLVHLSDAEPGIGRRRRGSGFSYHDAFGAAVGDDVRARIEALAIPPAWNDVWISPHERGYLQASGTDQAGRKQYRYHDDFREHCDGLKYARLPYFGRAVVLVRRAIEQALTEPVGSRSHAVAAAVALIDRCLLRVGNHGSAEKGHYGATTLTVEHVIDDDVMTLEYTAKSGQERTVVIDDEDLVAILTELASDADDELFWFDGDAAGERRRATASDVNDFIVEHAGPAFSAKDFRTWGASSVVVEARAAGSRPLDAVDEAADSLGNTRAVARNSYVHPVALQADDEQIDDAWRSSRRSKWLDRSESALAKLLSTSASSTASPGE</sequence>
<protein>
    <submittedName>
        <fullName evidence="3">Putative DNA topoisomerase</fullName>
    </submittedName>
</protein>
<organism evidence="3 4">
    <name type="scientific">Ilumatobacter coccineus (strain NBRC 103263 / KCTC 29153 / YM16-304)</name>
    <dbReference type="NCBI Taxonomy" id="1313172"/>
    <lineage>
        <taxon>Bacteria</taxon>
        <taxon>Bacillati</taxon>
        <taxon>Actinomycetota</taxon>
        <taxon>Acidimicrobiia</taxon>
        <taxon>Acidimicrobiales</taxon>
        <taxon>Ilumatobacteraceae</taxon>
        <taxon>Ilumatobacter</taxon>
    </lineage>
</organism>
<gene>
    <name evidence="3" type="ORF">YM304_32300</name>
</gene>
<dbReference type="InterPro" id="IPR011010">
    <property type="entry name" value="DNA_brk_join_enz"/>
</dbReference>
<dbReference type="AlphaFoldDB" id="A0A6C7E789"/>
<accession>A0A6C7E789</accession>
<dbReference type="KEGG" id="aym:YM304_32300"/>
<dbReference type="InterPro" id="IPR014711">
    <property type="entry name" value="TopoI_cat_a-hlx-sub_euk"/>
</dbReference>
<dbReference type="InterPro" id="IPR013500">
    <property type="entry name" value="TopoI_cat_euk"/>
</dbReference>
<dbReference type="EMBL" id="AP012057">
    <property type="protein sequence ID" value="BAN03544.1"/>
    <property type="molecule type" value="Genomic_DNA"/>
</dbReference>
<keyword evidence="4" id="KW-1185">Reference proteome</keyword>
<dbReference type="Pfam" id="PF01028">
    <property type="entry name" value="Topoisom_I"/>
    <property type="match status" value="1"/>
</dbReference>
<evidence type="ECO:0000259" key="2">
    <source>
        <dbReference type="Pfam" id="PF21338"/>
    </source>
</evidence>
<evidence type="ECO:0000313" key="4">
    <source>
        <dbReference type="Proteomes" id="UP000011863"/>
    </source>
</evidence>
<reference evidence="3 4" key="1">
    <citation type="journal article" date="2013" name="Int. J. Syst. Evol. Microbiol.">
        <title>Ilumatobacter nonamiense sp. nov. and Ilumatobacter coccineum sp. nov., isolated from seashore sand.</title>
        <authorList>
            <person name="Matsumoto A."/>
            <person name="Kasai H."/>
            <person name="Matsuo Y."/>
            <person name="Shizuri Y."/>
            <person name="Ichikawa N."/>
            <person name="Fujita N."/>
            <person name="Omura S."/>
            <person name="Takahashi Y."/>
        </authorList>
    </citation>
    <scope>NUCLEOTIDE SEQUENCE [LARGE SCALE GENOMIC DNA]</scope>
    <source>
        <strain evidence="4">NBRC 103263 / KCTC 29153 / YM16-304</strain>
    </source>
</reference>
<proteinExistence type="predicted"/>
<dbReference type="Proteomes" id="UP000011863">
    <property type="component" value="Chromosome"/>
</dbReference>
<evidence type="ECO:0000259" key="1">
    <source>
        <dbReference type="Pfam" id="PF01028"/>
    </source>
</evidence>
<dbReference type="InterPro" id="IPR035447">
    <property type="entry name" value="DNA_topo_I_N_sf"/>
</dbReference>
<dbReference type="Gene3D" id="3.30.66.10">
    <property type="entry name" value="DNA topoisomerase I domain"/>
    <property type="match status" value="1"/>
</dbReference>
<dbReference type="SUPFAM" id="SSF56349">
    <property type="entry name" value="DNA breaking-rejoining enzymes"/>
    <property type="match status" value="1"/>
</dbReference>
<dbReference type="GO" id="GO:0006265">
    <property type="term" value="P:DNA topological change"/>
    <property type="evidence" value="ECO:0007669"/>
    <property type="project" value="InterPro"/>
</dbReference>
<keyword evidence="3" id="KW-0413">Isomerase</keyword>
<feature type="domain" description="DNA topoisomerase I catalytic core eukaryotic-type" evidence="1">
    <location>
        <begin position="100"/>
        <end position="267"/>
    </location>
</feature>
<dbReference type="SUPFAM" id="SSF55869">
    <property type="entry name" value="DNA topoisomerase I domain"/>
    <property type="match status" value="1"/>
</dbReference>
<dbReference type="GO" id="GO:0003677">
    <property type="term" value="F:DNA binding"/>
    <property type="evidence" value="ECO:0007669"/>
    <property type="project" value="InterPro"/>
</dbReference>
<name>A0A6C7E789_ILUCY</name>
<dbReference type="InterPro" id="IPR049331">
    <property type="entry name" value="Top1B_N_bact"/>
</dbReference>